<dbReference type="Gene3D" id="2.60.20.10">
    <property type="entry name" value="Crystallins"/>
    <property type="match status" value="1"/>
</dbReference>
<proteinExistence type="predicted"/>
<dbReference type="EMBL" id="CP063989">
    <property type="protein sequence ID" value="QPL04573.1"/>
    <property type="molecule type" value="Genomic_DNA"/>
</dbReference>
<keyword evidence="3" id="KW-1185">Reference proteome</keyword>
<protein>
    <submittedName>
        <fullName evidence="2">Peptidase inhibitor family I36 protein</fullName>
    </submittedName>
</protein>
<keyword evidence="1" id="KW-0732">Signal</keyword>
<evidence type="ECO:0000313" key="3">
    <source>
        <dbReference type="Proteomes" id="UP000594637"/>
    </source>
</evidence>
<evidence type="ECO:0000256" key="1">
    <source>
        <dbReference type="SAM" id="SignalP"/>
    </source>
</evidence>
<sequence length="133" mass="14166">MTRRSWGRVAVLAALPLTLMGMTGTAHAAQGDCGSGYTCMWEQNYDQEGGGISFQRYIPDLSLWDLTNGHGANDTISSVKNRGSYEGTCLFPDAYAGGYGIHLARGYSFSNLAVSTNLNDAISSAYVDGFASC</sequence>
<dbReference type="AlphaFoldDB" id="A0A7T0LJN9"/>
<dbReference type="KEGG" id="arep:ID810_07115"/>
<dbReference type="Pfam" id="PF03995">
    <property type="entry name" value="Inhibitor_I36"/>
    <property type="match status" value="1"/>
</dbReference>
<gene>
    <name evidence="2" type="ORF">ID810_07115</name>
</gene>
<feature type="chain" id="PRO_5032934396" evidence="1">
    <location>
        <begin position="29"/>
        <end position="133"/>
    </location>
</feature>
<feature type="signal peptide" evidence="1">
    <location>
        <begin position="1"/>
        <end position="28"/>
    </location>
</feature>
<accession>A0A7T0LJN9</accession>
<evidence type="ECO:0000313" key="2">
    <source>
        <dbReference type="EMBL" id="QPL04573.1"/>
    </source>
</evidence>
<dbReference type="Proteomes" id="UP000594637">
    <property type="component" value="Chromosome"/>
</dbReference>
<reference evidence="2 3" key="1">
    <citation type="submission" date="2020-11" db="EMBL/GenBank/DDBJ databases">
        <title>Actinomyces sp. ZJ750.</title>
        <authorList>
            <person name="Zhou J."/>
        </authorList>
    </citation>
    <scope>NUCLEOTIDE SEQUENCE [LARGE SCALE GENOMIC DNA]</scope>
    <source>
        <strain evidence="2 3">ZJ750</strain>
    </source>
</reference>
<name>A0A7T0LJN9_9ACTO</name>
<organism evidence="2 3">
    <name type="scientific">Actinomyces respiraculi</name>
    <dbReference type="NCBI Taxonomy" id="2744574"/>
    <lineage>
        <taxon>Bacteria</taxon>
        <taxon>Bacillati</taxon>
        <taxon>Actinomycetota</taxon>
        <taxon>Actinomycetes</taxon>
        <taxon>Actinomycetales</taxon>
        <taxon>Actinomycetaceae</taxon>
        <taxon>Actinomyces</taxon>
    </lineage>
</organism>